<dbReference type="GO" id="GO:0005774">
    <property type="term" value="C:vacuolar membrane"/>
    <property type="evidence" value="ECO:0007669"/>
    <property type="project" value="TreeGrafter"/>
</dbReference>
<evidence type="ECO:0000256" key="6">
    <source>
        <dbReference type="ARBA" id="ARBA00023136"/>
    </source>
</evidence>
<dbReference type="GO" id="GO:0006886">
    <property type="term" value="P:intracellular protein transport"/>
    <property type="evidence" value="ECO:0007669"/>
    <property type="project" value="InterPro"/>
</dbReference>
<evidence type="ECO:0000256" key="3">
    <source>
        <dbReference type="ARBA" id="ARBA00022448"/>
    </source>
</evidence>
<evidence type="ECO:0000256" key="1">
    <source>
        <dbReference type="ARBA" id="ARBA00004170"/>
    </source>
</evidence>
<evidence type="ECO:0000313" key="9">
    <source>
        <dbReference type="EMBL" id="KAI3428586.1"/>
    </source>
</evidence>
<protein>
    <recommendedName>
        <fullName evidence="7">Gamma-soluble NSF attachment protein</fullName>
    </recommendedName>
    <alternativeName>
        <fullName evidence="8">N-ethylmaleimide-sensitive factor attachment protein gamma</fullName>
    </alternativeName>
</protein>
<dbReference type="Proteomes" id="UP001055712">
    <property type="component" value="Unassembled WGS sequence"/>
</dbReference>
<proteinExistence type="inferred from homology"/>
<evidence type="ECO:0000256" key="4">
    <source>
        <dbReference type="ARBA" id="ARBA00022892"/>
    </source>
</evidence>
<name>A0A9D4TL50_CHLVU</name>
<evidence type="ECO:0000256" key="8">
    <source>
        <dbReference type="ARBA" id="ARBA00042485"/>
    </source>
</evidence>
<dbReference type="GO" id="GO:0005483">
    <property type="term" value="F:soluble NSF attachment protein activity"/>
    <property type="evidence" value="ECO:0007669"/>
    <property type="project" value="TreeGrafter"/>
</dbReference>
<dbReference type="Gene3D" id="1.25.40.10">
    <property type="entry name" value="Tetratricopeptide repeat domain"/>
    <property type="match status" value="1"/>
</dbReference>
<keyword evidence="3" id="KW-0813">Transport</keyword>
<reference evidence="9" key="2">
    <citation type="submission" date="2020-11" db="EMBL/GenBank/DDBJ databases">
        <authorList>
            <person name="Cecchin M."/>
            <person name="Marcolungo L."/>
            <person name="Rossato M."/>
            <person name="Girolomoni L."/>
            <person name="Cosentino E."/>
            <person name="Cuine S."/>
            <person name="Li-Beisson Y."/>
            <person name="Delledonne M."/>
            <person name="Ballottari M."/>
        </authorList>
    </citation>
    <scope>NUCLEOTIDE SEQUENCE</scope>
    <source>
        <strain evidence="9">211/11P</strain>
        <tissue evidence="9">Whole cell</tissue>
    </source>
</reference>
<comment type="caution">
    <text evidence="9">The sequence shown here is derived from an EMBL/GenBank/DDBJ whole genome shotgun (WGS) entry which is preliminary data.</text>
</comment>
<dbReference type="InterPro" id="IPR000744">
    <property type="entry name" value="NSF_attach"/>
</dbReference>
<sequence length="306" mass="33142">MDKRKEADKLYKEAVKLTTPSLLSFRMRGEWEQATPLLERAAMLYKQCGDLGRAKECWERAGVGQERQKSGWHAAKNMEKAGEAAKELGIWADVEAHYGRAAELYAEEGRLSAAAEAAARGARALEERQPEKAQEMYLRAVEWLEDAGKDALAGDIFRQAVAQLVRAGKWADAASMLLRFAVSCDGMGARNSQCKAYLGAVVVWLFAGKAKDAWATYQDALGVDAFMSSDEAFAADALFDAYRSGDSAAIQATVKRSAVFSNLDNQVARLARKLPQGELGVQAAQLGGSSSAAAVPVHEDGEEDLT</sequence>
<evidence type="ECO:0000256" key="2">
    <source>
        <dbReference type="ARBA" id="ARBA00010050"/>
    </source>
</evidence>
<dbReference type="InterPro" id="IPR011990">
    <property type="entry name" value="TPR-like_helical_dom_sf"/>
</dbReference>
<accession>A0A9D4TL50</accession>
<keyword evidence="5" id="KW-0653">Protein transport</keyword>
<dbReference type="SUPFAM" id="SSF48452">
    <property type="entry name" value="TPR-like"/>
    <property type="match status" value="1"/>
</dbReference>
<dbReference type="GO" id="GO:0031201">
    <property type="term" value="C:SNARE complex"/>
    <property type="evidence" value="ECO:0007669"/>
    <property type="project" value="TreeGrafter"/>
</dbReference>
<keyword evidence="4" id="KW-0931">ER-Golgi transport</keyword>
<evidence type="ECO:0000313" key="10">
    <source>
        <dbReference type="Proteomes" id="UP001055712"/>
    </source>
</evidence>
<comment type="similarity">
    <text evidence="2">Belongs to the SNAP family.</text>
</comment>
<reference evidence="9" key="1">
    <citation type="journal article" date="2019" name="Plant J.">
        <title>Chlorella vulgaris genome assembly and annotation reveals the molecular basis for metabolic acclimation to high light conditions.</title>
        <authorList>
            <person name="Cecchin M."/>
            <person name="Marcolungo L."/>
            <person name="Rossato M."/>
            <person name="Girolomoni L."/>
            <person name="Cosentino E."/>
            <person name="Cuine S."/>
            <person name="Li-Beisson Y."/>
            <person name="Delledonne M."/>
            <person name="Ballottari M."/>
        </authorList>
    </citation>
    <scope>NUCLEOTIDE SEQUENCE</scope>
    <source>
        <strain evidence="9">211/11P</strain>
    </source>
</reference>
<dbReference type="Pfam" id="PF14938">
    <property type="entry name" value="SNAP"/>
    <property type="match status" value="1"/>
</dbReference>
<comment type="subcellular location">
    <subcellularLocation>
        <location evidence="1">Membrane</location>
        <topology evidence="1">Peripheral membrane protein</topology>
    </subcellularLocation>
</comment>
<evidence type="ECO:0000256" key="5">
    <source>
        <dbReference type="ARBA" id="ARBA00022927"/>
    </source>
</evidence>
<dbReference type="EMBL" id="SIDB01000009">
    <property type="protein sequence ID" value="KAI3428586.1"/>
    <property type="molecule type" value="Genomic_DNA"/>
</dbReference>
<keyword evidence="10" id="KW-1185">Reference proteome</keyword>
<evidence type="ECO:0000256" key="7">
    <source>
        <dbReference type="ARBA" id="ARBA00040047"/>
    </source>
</evidence>
<gene>
    <name evidence="9" type="ORF">D9Q98_007408</name>
</gene>
<dbReference type="OrthoDB" id="9984275at2759"/>
<dbReference type="GO" id="GO:0016192">
    <property type="term" value="P:vesicle-mediated transport"/>
    <property type="evidence" value="ECO:0007669"/>
    <property type="project" value="UniProtKB-KW"/>
</dbReference>
<dbReference type="PANTHER" id="PTHR13768">
    <property type="entry name" value="SOLUBLE NSF ATTACHMENT PROTEIN SNAP"/>
    <property type="match status" value="1"/>
</dbReference>
<keyword evidence="6" id="KW-0472">Membrane</keyword>
<dbReference type="PANTHER" id="PTHR13768:SF2">
    <property type="entry name" value="GAMMA-SOLUBLE NSF ATTACHMENT PROTEIN"/>
    <property type="match status" value="1"/>
</dbReference>
<organism evidence="9 10">
    <name type="scientific">Chlorella vulgaris</name>
    <name type="common">Green alga</name>
    <dbReference type="NCBI Taxonomy" id="3077"/>
    <lineage>
        <taxon>Eukaryota</taxon>
        <taxon>Viridiplantae</taxon>
        <taxon>Chlorophyta</taxon>
        <taxon>core chlorophytes</taxon>
        <taxon>Trebouxiophyceae</taxon>
        <taxon>Chlorellales</taxon>
        <taxon>Chlorellaceae</taxon>
        <taxon>Chlorella clade</taxon>
        <taxon>Chlorella</taxon>
    </lineage>
</organism>
<dbReference type="GO" id="GO:0019905">
    <property type="term" value="F:syntaxin binding"/>
    <property type="evidence" value="ECO:0007669"/>
    <property type="project" value="TreeGrafter"/>
</dbReference>
<dbReference type="AlphaFoldDB" id="A0A9D4TL50"/>